<evidence type="ECO:0000313" key="2">
    <source>
        <dbReference type="Proteomes" id="UP000008305"/>
    </source>
</evidence>
<dbReference type="EMBL" id="CP002608">
    <property type="protein sequence ID" value="AEB41690.1"/>
    <property type="molecule type" value="Genomic_DNA"/>
</dbReference>
<protein>
    <submittedName>
        <fullName evidence="1">Uncharacterized protein</fullName>
    </submittedName>
</protein>
<gene>
    <name evidence="1" type="ordered locus">G5S_0740</name>
</gene>
<sequence length="42" mass="4613">MKSLLFAIIVSPFVLLPGCTLIPKERVTKHALPKASLKILQP</sequence>
<dbReference type="Proteomes" id="UP000008305">
    <property type="component" value="Chromosome"/>
</dbReference>
<accession>A0AA34RDG1</accession>
<dbReference type="AlphaFoldDB" id="A0AA34RDG1"/>
<evidence type="ECO:0000313" key="1">
    <source>
        <dbReference type="EMBL" id="AEB41690.1"/>
    </source>
</evidence>
<name>A0AA34RDG1_CHLPE</name>
<dbReference type="GeneID" id="99719059"/>
<dbReference type="KEGG" id="cpm:G5S_0740"/>
<proteinExistence type="predicted"/>
<reference evidence="1 2" key="1">
    <citation type="journal article" date="2011" name="J. Bacteriol.">
        <title>Genome sequence of the obligate intracellular animal pathogen Chlamydia pecorum E58.</title>
        <authorList>
            <person name="Mojica S."/>
            <person name="Huot Creasy H."/>
            <person name="Daugherty S."/>
            <person name="Read T.D."/>
            <person name="Kim T."/>
            <person name="Kaltenboeck B."/>
            <person name="Bavoil P."/>
            <person name="Myers G.S."/>
        </authorList>
    </citation>
    <scope>NUCLEOTIDE SEQUENCE [LARGE SCALE GENOMIC DNA]</scope>
    <source>
        <strain evidence="1 2">E58</strain>
    </source>
</reference>
<organism evidence="1 2">
    <name type="scientific">Chlamydia pecorum (strain ATCC VR-628 / DSM 29919 / E58)</name>
    <name type="common">Chlamydophila pecorum</name>
    <dbReference type="NCBI Taxonomy" id="331635"/>
    <lineage>
        <taxon>Bacteria</taxon>
        <taxon>Pseudomonadati</taxon>
        <taxon>Chlamydiota</taxon>
        <taxon>Chlamydiia</taxon>
        <taxon>Chlamydiales</taxon>
        <taxon>Chlamydiaceae</taxon>
        <taxon>Chlamydia/Chlamydophila group</taxon>
        <taxon>Chlamydia</taxon>
    </lineage>
</organism>
<keyword evidence="2" id="KW-1185">Reference proteome</keyword>
<dbReference type="RefSeq" id="WP_013712768.1">
    <property type="nucleotide sequence ID" value="NC_015408.1"/>
</dbReference>